<proteinExistence type="predicted"/>
<evidence type="ECO:0000313" key="2">
    <source>
        <dbReference type="Proteomes" id="UP000807306"/>
    </source>
</evidence>
<name>A0A9P6EGC4_9AGAR</name>
<dbReference type="Proteomes" id="UP000807306">
    <property type="component" value="Unassembled WGS sequence"/>
</dbReference>
<dbReference type="AlphaFoldDB" id="A0A9P6EGC4"/>
<organism evidence="1 2">
    <name type="scientific">Crepidotus variabilis</name>
    <dbReference type="NCBI Taxonomy" id="179855"/>
    <lineage>
        <taxon>Eukaryota</taxon>
        <taxon>Fungi</taxon>
        <taxon>Dikarya</taxon>
        <taxon>Basidiomycota</taxon>
        <taxon>Agaricomycotina</taxon>
        <taxon>Agaricomycetes</taxon>
        <taxon>Agaricomycetidae</taxon>
        <taxon>Agaricales</taxon>
        <taxon>Agaricineae</taxon>
        <taxon>Crepidotaceae</taxon>
        <taxon>Crepidotus</taxon>
    </lineage>
</organism>
<keyword evidence="2" id="KW-1185">Reference proteome</keyword>
<accession>A0A9P6EGC4</accession>
<gene>
    <name evidence="1" type="ORF">CPB83DRAFT_346880</name>
</gene>
<reference evidence="1" key="1">
    <citation type="submission" date="2020-11" db="EMBL/GenBank/DDBJ databases">
        <authorList>
            <consortium name="DOE Joint Genome Institute"/>
            <person name="Ahrendt S."/>
            <person name="Riley R."/>
            <person name="Andreopoulos W."/>
            <person name="Labutti K."/>
            <person name="Pangilinan J."/>
            <person name="Ruiz-Duenas F.J."/>
            <person name="Barrasa J.M."/>
            <person name="Sanchez-Garcia M."/>
            <person name="Camarero S."/>
            <person name="Miyauchi S."/>
            <person name="Serrano A."/>
            <person name="Linde D."/>
            <person name="Babiker R."/>
            <person name="Drula E."/>
            <person name="Ayuso-Fernandez I."/>
            <person name="Pacheco R."/>
            <person name="Padilla G."/>
            <person name="Ferreira P."/>
            <person name="Barriuso J."/>
            <person name="Kellner H."/>
            <person name="Castanera R."/>
            <person name="Alfaro M."/>
            <person name="Ramirez L."/>
            <person name="Pisabarro A.G."/>
            <person name="Kuo A."/>
            <person name="Tritt A."/>
            <person name="Lipzen A."/>
            <person name="He G."/>
            <person name="Yan M."/>
            <person name="Ng V."/>
            <person name="Cullen D."/>
            <person name="Martin F."/>
            <person name="Rosso M.-N."/>
            <person name="Henrissat B."/>
            <person name="Hibbett D."/>
            <person name="Martinez A.T."/>
            <person name="Grigoriev I.V."/>
        </authorList>
    </citation>
    <scope>NUCLEOTIDE SEQUENCE</scope>
    <source>
        <strain evidence="1">CBS 506.95</strain>
    </source>
</reference>
<sequence length="239" mass="27395">MYLPQNLHQHQQLEKCIPPVVMRTHKLHINKMGTRNVSWLGLNRCCIDRYKLLRIHAVNNVPPLTHLSTPVCGYPQNYYGYAQVSHMKQEKVYDQPVHQRDEYAQGSAPLHYEVASTRIKLYGGAKNVNITGAQMNVPPKDEIEAFQNGDGITVANTVMKLGYTMQEVAMNPVRPLMNPAAQVYFTRKFTFSVQSHGAVTNFLQHQLPKHDTLLRYRGSRLFLHNRPVSPNKKDTGDRY</sequence>
<evidence type="ECO:0000313" key="1">
    <source>
        <dbReference type="EMBL" id="KAF9528403.1"/>
    </source>
</evidence>
<protein>
    <submittedName>
        <fullName evidence="1">Uncharacterized protein</fullName>
    </submittedName>
</protein>
<dbReference type="EMBL" id="MU157853">
    <property type="protein sequence ID" value="KAF9528403.1"/>
    <property type="molecule type" value="Genomic_DNA"/>
</dbReference>
<comment type="caution">
    <text evidence="1">The sequence shown here is derived from an EMBL/GenBank/DDBJ whole genome shotgun (WGS) entry which is preliminary data.</text>
</comment>